<dbReference type="RefSeq" id="WP_105022576.1">
    <property type="nucleotide sequence ID" value="NZ_MSCM01000002.1"/>
</dbReference>
<keyword evidence="2" id="KW-1185">Reference proteome</keyword>
<reference evidence="1 2" key="1">
    <citation type="submission" date="2016-12" db="EMBL/GenBank/DDBJ databases">
        <title>Trade-off between light-utilization and light-protection in marine flavobacteria.</title>
        <authorList>
            <person name="Kumagai Y."/>
            <person name="Yoshizawa S."/>
            <person name="Kogure K."/>
            <person name="Iwasaki W."/>
        </authorList>
    </citation>
    <scope>NUCLEOTIDE SEQUENCE [LARGE SCALE GENOMIC DNA]</scope>
    <source>
        <strain evidence="1 2">ATCC 43844</strain>
    </source>
</reference>
<proteinExistence type="predicted"/>
<dbReference type="AlphaFoldDB" id="A0A2S7WIJ4"/>
<dbReference type="OrthoDB" id="1162358at2"/>
<evidence type="ECO:0000313" key="2">
    <source>
        <dbReference type="Proteomes" id="UP000239068"/>
    </source>
</evidence>
<gene>
    <name evidence="1" type="ORF">BTO16_15580</name>
</gene>
<comment type="caution">
    <text evidence="1">The sequence shown here is derived from an EMBL/GenBank/DDBJ whole genome shotgun (WGS) entry which is preliminary data.</text>
</comment>
<evidence type="ECO:0000313" key="1">
    <source>
        <dbReference type="EMBL" id="PQJ77256.1"/>
    </source>
</evidence>
<dbReference type="EMBL" id="MSCM01000002">
    <property type="protein sequence ID" value="PQJ77256.1"/>
    <property type="molecule type" value="Genomic_DNA"/>
</dbReference>
<name>A0A2S7WIJ4_9FLAO</name>
<organism evidence="1 2">
    <name type="scientific">Polaribacter glomeratus</name>
    <dbReference type="NCBI Taxonomy" id="102"/>
    <lineage>
        <taxon>Bacteria</taxon>
        <taxon>Pseudomonadati</taxon>
        <taxon>Bacteroidota</taxon>
        <taxon>Flavobacteriia</taxon>
        <taxon>Flavobacteriales</taxon>
        <taxon>Flavobacteriaceae</taxon>
    </lineage>
</organism>
<accession>A0A2S7WIJ4</accession>
<protein>
    <submittedName>
        <fullName evidence="1">Uncharacterized protein</fullName>
    </submittedName>
</protein>
<sequence>MSKIISVRLLSIPEVIVVNDTVNDLTVVVELEFHDLDISLQMEYYIHAFIYDIHGEEDEPLILPNWDESKVIPISLDRKDEYLGVSSQKVLVVKKNETIQLPMQLQLGKLSKMSSHFSKKLKVFATITPAIGRASKWSEPFKSKIEF</sequence>
<dbReference type="Proteomes" id="UP000239068">
    <property type="component" value="Unassembled WGS sequence"/>
</dbReference>